<keyword evidence="2" id="KW-1185">Reference proteome</keyword>
<proteinExistence type="predicted"/>
<organism evidence="1 2">
    <name type="scientific">Litoreibacter halocynthiae</name>
    <dbReference type="NCBI Taxonomy" id="1242689"/>
    <lineage>
        <taxon>Bacteria</taxon>
        <taxon>Pseudomonadati</taxon>
        <taxon>Pseudomonadota</taxon>
        <taxon>Alphaproteobacteria</taxon>
        <taxon>Rhodobacterales</taxon>
        <taxon>Roseobacteraceae</taxon>
        <taxon>Litoreibacter</taxon>
    </lineage>
</organism>
<dbReference type="RefSeq" id="WP_134015821.1">
    <property type="nucleotide sequence ID" value="NZ_SOBH01000003.1"/>
</dbReference>
<gene>
    <name evidence="1" type="ORF">BDE40_3035</name>
</gene>
<accession>A0A4R7LF14</accession>
<sequence>MDKKVIAARLRTDVFPIRENGIIHYAGFGRIGCPVRHLLAASLAGELGHDNVARKYLVRAVRDGGSIDVEAQLARKLKTLRMPR</sequence>
<dbReference type="Proteomes" id="UP000294563">
    <property type="component" value="Unassembled WGS sequence"/>
</dbReference>
<evidence type="ECO:0000313" key="2">
    <source>
        <dbReference type="Proteomes" id="UP000294563"/>
    </source>
</evidence>
<evidence type="ECO:0000313" key="1">
    <source>
        <dbReference type="EMBL" id="TDT74247.1"/>
    </source>
</evidence>
<dbReference type="AlphaFoldDB" id="A0A4R7LF14"/>
<dbReference type="EMBL" id="SOBH01000003">
    <property type="protein sequence ID" value="TDT74247.1"/>
    <property type="molecule type" value="Genomic_DNA"/>
</dbReference>
<comment type="caution">
    <text evidence="1">The sequence shown here is derived from an EMBL/GenBank/DDBJ whole genome shotgun (WGS) entry which is preliminary data.</text>
</comment>
<name>A0A4R7LF14_9RHOB</name>
<protein>
    <submittedName>
        <fullName evidence="1">Uncharacterized protein</fullName>
    </submittedName>
</protein>
<reference evidence="1 2" key="1">
    <citation type="submission" date="2019-03" db="EMBL/GenBank/DDBJ databases">
        <title>Genomic Encyclopedia of Archaeal and Bacterial Type Strains, Phase II (KMG-II): from individual species to whole genera.</title>
        <authorList>
            <person name="Goeker M."/>
        </authorList>
    </citation>
    <scope>NUCLEOTIDE SEQUENCE [LARGE SCALE GENOMIC DNA]</scope>
    <source>
        <strain evidence="1 2">DSM 29467</strain>
    </source>
</reference>